<dbReference type="GO" id="GO:0008270">
    <property type="term" value="F:zinc ion binding"/>
    <property type="evidence" value="ECO:0007669"/>
    <property type="project" value="UniProtKB-KW"/>
</dbReference>
<gene>
    <name evidence="7" type="ORF">COX15_00170</name>
</gene>
<keyword evidence="3" id="KW-0862">Zinc</keyword>
<evidence type="ECO:0000313" key="8">
    <source>
        <dbReference type="Proteomes" id="UP000230007"/>
    </source>
</evidence>
<feature type="compositionally biased region" description="Acidic residues" evidence="5">
    <location>
        <begin position="39"/>
        <end position="49"/>
    </location>
</feature>
<feature type="domain" description="Zinc finger DksA/TraR C4-type" evidence="6">
    <location>
        <begin position="77"/>
        <end position="110"/>
    </location>
</feature>
<dbReference type="InterPro" id="IPR000962">
    <property type="entry name" value="Znf_DskA_TraR"/>
</dbReference>
<accession>A0A2H0AMI0</accession>
<dbReference type="Proteomes" id="UP000230007">
    <property type="component" value="Unassembled WGS sequence"/>
</dbReference>
<proteinExistence type="predicted"/>
<keyword evidence="1" id="KW-0479">Metal-binding</keyword>
<evidence type="ECO:0000256" key="2">
    <source>
        <dbReference type="ARBA" id="ARBA00022771"/>
    </source>
</evidence>
<evidence type="ECO:0000256" key="4">
    <source>
        <dbReference type="PROSITE-ProRule" id="PRU00510"/>
    </source>
</evidence>
<name>A0A2H0AMI0_9BACT</name>
<feature type="region of interest" description="Disordered" evidence="5">
    <location>
        <begin position="30"/>
        <end position="50"/>
    </location>
</feature>
<evidence type="ECO:0000256" key="3">
    <source>
        <dbReference type="ARBA" id="ARBA00022833"/>
    </source>
</evidence>
<evidence type="ECO:0000256" key="1">
    <source>
        <dbReference type="ARBA" id="ARBA00022723"/>
    </source>
</evidence>
<reference evidence="7 8" key="1">
    <citation type="submission" date="2017-09" db="EMBL/GenBank/DDBJ databases">
        <title>Depth-based differentiation of microbial function through sediment-hosted aquifers and enrichment of novel symbionts in the deep terrestrial subsurface.</title>
        <authorList>
            <person name="Probst A.J."/>
            <person name="Ladd B."/>
            <person name="Jarett J.K."/>
            <person name="Geller-Mcgrath D.E."/>
            <person name="Sieber C.M."/>
            <person name="Emerson J.B."/>
            <person name="Anantharaman K."/>
            <person name="Thomas B.C."/>
            <person name="Malmstrom R."/>
            <person name="Stieglmeier M."/>
            <person name="Klingl A."/>
            <person name="Woyke T."/>
            <person name="Ryan C.M."/>
            <person name="Banfield J.F."/>
        </authorList>
    </citation>
    <scope>NUCLEOTIDE SEQUENCE [LARGE SCALE GENOMIC DNA]</scope>
    <source>
        <strain evidence="7">CG23_combo_of_CG06-09_8_20_14_all_42_19</strain>
    </source>
</reference>
<protein>
    <recommendedName>
        <fullName evidence="6">Zinc finger DksA/TraR C4-type domain-containing protein</fullName>
    </recommendedName>
</protein>
<keyword evidence="2" id="KW-0863">Zinc-finger</keyword>
<dbReference type="PANTHER" id="PTHR33823">
    <property type="entry name" value="RNA POLYMERASE-BINDING TRANSCRIPTION FACTOR DKSA-RELATED"/>
    <property type="match status" value="1"/>
</dbReference>
<evidence type="ECO:0000256" key="5">
    <source>
        <dbReference type="SAM" id="MobiDB-lite"/>
    </source>
</evidence>
<organism evidence="7 8">
    <name type="scientific">Candidatus Colwellbacteria bacterium CG23_combo_of_CG06-09_8_20_14_all_42_19</name>
    <dbReference type="NCBI Taxonomy" id="1974541"/>
    <lineage>
        <taxon>Bacteria</taxon>
        <taxon>Candidatus Colwelliibacteriota</taxon>
    </lineage>
</organism>
<evidence type="ECO:0000259" key="6">
    <source>
        <dbReference type="Pfam" id="PF01258"/>
    </source>
</evidence>
<dbReference type="AlphaFoldDB" id="A0A2H0AMI0"/>
<dbReference type="PROSITE" id="PS51128">
    <property type="entry name" value="ZF_DKSA_2"/>
    <property type="match status" value="1"/>
</dbReference>
<feature type="zinc finger region" description="dksA C4-type" evidence="4">
    <location>
        <begin position="82"/>
        <end position="106"/>
    </location>
</feature>
<dbReference type="SUPFAM" id="SSF57716">
    <property type="entry name" value="Glucocorticoid receptor-like (DNA-binding domain)"/>
    <property type="match status" value="1"/>
</dbReference>
<dbReference type="EMBL" id="PCSK01000005">
    <property type="protein sequence ID" value="PIP46587.1"/>
    <property type="molecule type" value="Genomic_DNA"/>
</dbReference>
<sequence>MISKEEVSKLEIILKREKKRIEKEIKSLGSTDMGSDIDHGEEESDETEEIVTHEGVIYSLKDKLGDVSLALDKIGAGAYGVCEDCGKEISLDLLKVVPESRLCKECKIKEKKEE</sequence>
<evidence type="ECO:0000313" key="7">
    <source>
        <dbReference type="EMBL" id="PIP46587.1"/>
    </source>
</evidence>
<comment type="caution">
    <text evidence="7">The sequence shown here is derived from an EMBL/GenBank/DDBJ whole genome shotgun (WGS) entry which is preliminary data.</text>
</comment>
<dbReference type="PANTHER" id="PTHR33823:SF5">
    <property type="entry name" value="DNAK SUPPRESSOR PROTEIN"/>
    <property type="match status" value="1"/>
</dbReference>
<dbReference type="Gene3D" id="1.20.120.910">
    <property type="entry name" value="DksA, coiled-coil domain"/>
    <property type="match status" value="1"/>
</dbReference>
<dbReference type="Pfam" id="PF01258">
    <property type="entry name" value="zf-dskA_traR"/>
    <property type="match status" value="1"/>
</dbReference>